<dbReference type="CDD" id="cd00616">
    <property type="entry name" value="AHBA_syn"/>
    <property type="match status" value="1"/>
</dbReference>
<dbReference type="Gene3D" id="3.40.640.10">
    <property type="entry name" value="Type I PLP-dependent aspartate aminotransferase-like (Major domain)"/>
    <property type="match status" value="1"/>
</dbReference>
<keyword evidence="4" id="KW-0032">Aminotransferase</keyword>
<dbReference type="InterPro" id="IPR000653">
    <property type="entry name" value="DegT/StrS_aminotransferase"/>
</dbReference>
<evidence type="ECO:0000313" key="4">
    <source>
        <dbReference type="EMBL" id="SDT85668.1"/>
    </source>
</evidence>
<proteinExistence type="inferred from homology"/>
<dbReference type="RefSeq" id="WP_092230211.1">
    <property type="nucleotide sequence ID" value="NZ_FNLL01000002.1"/>
</dbReference>
<feature type="modified residue" description="N6-(pyridoxal phosphate)lysine" evidence="2">
    <location>
        <position position="214"/>
    </location>
</feature>
<evidence type="ECO:0000256" key="1">
    <source>
        <dbReference type="PIRSR" id="PIRSR000390-1"/>
    </source>
</evidence>
<protein>
    <submittedName>
        <fullName evidence="4">Aminotransferase, LLPSF_NHT_00031 family</fullName>
    </submittedName>
</protein>
<gene>
    <name evidence="4" type="ORF">SAMN04487931_10269</name>
</gene>
<dbReference type="Pfam" id="PF01041">
    <property type="entry name" value="DegT_DnrJ_EryC1"/>
    <property type="match status" value="1"/>
</dbReference>
<dbReference type="InterPro" id="IPR015424">
    <property type="entry name" value="PyrdxlP-dep_Trfase"/>
</dbReference>
<dbReference type="GO" id="GO:0000271">
    <property type="term" value="P:polysaccharide biosynthetic process"/>
    <property type="evidence" value="ECO:0007669"/>
    <property type="project" value="TreeGrafter"/>
</dbReference>
<organism evidence="4 5">
    <name type="scientific">Desulfobacula phenolica</name>
    <dbReference type="NCBI Taxonomy" id="90732"/>
    <lineage>
        <taxon>Bacteria</taxon>
        <taxon>Pseudomonadati</taxon>
        <taxon>Thermodesulfobacteriota</taxon>
        <taxon>Desulfobacteria</taxon>
        <taxon>Desulfobacterales</taxon>
        <taxon>Desulfobacteraceae</taxon>
        <taxon>Desulfobacula</taxon>
    </lineage>
</organism>
<dbReference type="GO" id="GO:0008483">
    <property type="term" value="F:transaminase activity"/>
    <property type="evidence" value="ECO:0007669"/>
    <property type="project" value="UniProtKB-KW"/>
</dbReference>
<accession>A0A1H2DTA8</accession>
<keyword evidence="4" id="KW-0808">Transferase</keyword>
<dbReference type="NCBIfam" id="TIGR04181">
    <property type="entry name" value="NHT_00031"/>
    <property type="match status" value="1"/>
</dbReference>
<dbReference type="SUPFAM" id="SSF53383">
    <property type="entry name" value="PLP-dependent transferases"/>
    <property type="match status" value="1"/>
</dbReference>
<sequence length="382" mass="42689">MYSDLIKFIRDWYQTKELVPLHEPRFREIDRNYVMDAIDSTFVSSIGEYVDRFEQKLAQYLGAAYAVATVNGTAALQTALRVAGVEQHNEVITQPLTFVATANAIVHNNAVPAFVDVNKATLGLCPDALEKFLDQNASKKDQGVFNKNTGRRIAAIIPMHTFGNPCRMEQIMELANYWNIAVVEDAAEALGSKISKTYCATFGSLGVLSFNGNKTITCGGGGAIITNDKRLAQKAKHLTTTAKVQHQWEFVHDEIGYNFRLPNLNAALACAQLEQVDGILNDKRKLARAYEKFFKESGWGHFVTEPEGCTSNYWLNAVITADKKQRDEFLKKTNESGIMTRPAWQLLPDLQIYKACQTDSLENARWLAKRIINLPSSARANV</sequence>
<comment type="similarity">
    <text evidence="3">Belongs to the DegT/DnrJ/EryC1 family.</text>
</comment>
<dbReference type="InterPro" id="IPR015421">
    <property type="entry name" value="PyrdxlP-dep_Trfase_major"/>
</dbReference>
<name>A0A1H2DTA8_9BACT</name>
<dbReference type="PANTHER" id="PTHR30244:SF30">
    <property type="entry name" value="BLR5990 PROTEIN"/>
    <property type="match status" value="1"/>
</dbReference>
<dbReference type="Proteomes" id="UP000199608">
    <property type="component" value="Unassembled WGS sequence"/>
</dbReference>
<dbReference type="InterPro" id="IPR026385">
    <property type="entry name" value="LegC-like"/>
</dbReference>
<reference evidence="5" key="1">
    <citation type="submission" date="2016-10" db="EMBL/GenBank/DDBJ databases">
        <authorList>
            <person name="Varghese N."/>
            <person name="Submissions S."/>
        </authorList>
    </citation>
    <scope>NUCLEOTIDE SEQUENCE [LARGE SCALE GENOMIC DNA]</scope>
    <source>
        <strain evidence="5">DSM 3384</strain>
    </source>
</reference>
<evidence type="ECO:0000256" key="3">
    <source>
        <dbReference type="RuleBase" id="RU004508"/>
    </source>
</evidence>
<dbReference type="Gene3D" id="3.90.1150.10">
    <property type="entry name" value="Aspartate Aminotransferase, domain 1"/>
    <property type="match status" value="1"/>
</dbReference>
<dbReference type="EMBL" id="FNLL01000002">
    <property type="protein sequence ID" value="SDT85668.1"/>
    <property type="molecule type" value="Genomic_DNA"/>
</dbReference>
<evidence type="ECO:0000313" key="5">
    <source>
        <dbReference type="Proteomes" id="UP000199608"/>
    </source>
</evidence>
<evidence type="ECO:0000256" key="2">
    <source>
        <dbReference type="PIRSR" id="PIRSR000390-2"/>
    </source>
</evidence>
<keyword evidence="2 3" id="KW-0663">Pyridoxal phosphate</keyword>
<feature type="active site" description="Proton acceptor" evidence="1">
    <location>
        <position position="214"/>
    </location>
</feature>
<dbReference type="AlphaFoldDB" id="A0A1H2DTA8"/>
<keyword evidence="5" id="KW-1185">Reference proteome</keyword>
<dbReference type="GO" id="GO:0030170">
    <property type="term" value="F:pyridoxal phosphate binding"/>
    <property type="evidence" value="ECO:0007669"/>
    <property type="project" value="TreeGrafter"/>
</dbReference>
<dbReference type="InterPro" id="IPR015422">
    <property type="entry name" value="PyrdxlP-dep_Trfase_small"/>
</dbReference>
<dbReference type="PIRSF" id="PIRSF000390">
    <property type="entry name" value="PLP_StrS"/>
    <property type="match status" value="1"/>
</dbReference>
<dbReference type="PANTHER" id="PTHR30244">
    <property type="entry name" value="TRANSAMINASE"/>
    <property type="match status" value="1"/>
</dbReference>